<feature type="signal peptide" evidence="1">
    <location>
        <begin position="1"/>
        <end position="21"/>
    </location>
</feature>
<dbReference type="AlphaFoldDB" id="A0A1S2VCQ0"/>
<feature type="chain" id="PRO_5010229863" description="Outer membrane lipoprotein-sorting protein" evidence="1">
    <location>
        <begin position="22"/>
        <end position="237"/>
    </location>
</feature>
<proteinExistence type="predicted"/>
<dbReference type="RefSeq" id="WP_071505768.1">
    <property type="nucleotide sequence ID" value="NZ_MORL01000021.1"/>
</dbReference>
<dbReference type="Proteomes" id="UP000181790">
    <property type="component" value="Unassembled WGS sequence"/>
</dbReference>
<protein>
    <recommendedName>
        <fullName evidence="4">Outer membrane lipoprotein-sorting protein</fullName>
    </recommendedName>
</protein>
<keyword evidence="1" id="KW-0732">Signal</keyword>
<evidence type="ECO:0000313" key="2">
    <source>
        <dbReference type="EMBL" id="OIN56537.1"/>
    </source>
</evidence>
<evidence type="ECO:0000313" key="3">
    <source>
        <dbReference type="Proteomes" id="UP000181790"/>
    </source>
</evidence>
<name>A0A1S2VCQ0_9BACT</name>
<dbReference type="EMBL" id="MORL01000021">
    <property type="protein sequence ID" value="OIN56537.1"/>
    <property type="molecule type" value="Genomic_DNA"/>
</dbReference>
<reference evidence="2 3" key="1">
    <citation type="submission" date="2016-10" db="EMBL/GenBank/DDBJ databases">
        <title>Arsenicibacter rosenii gen. nov., sp. nov., an efficient arsenic-methylating bacterium isolated from an arsenic-contaminated paddy soil.</title>
        <authorList>
            <person name="Huang K."/>
        </authorList>
    </citation>
    <scope>NUCLEOTIDE SEQUENCE [LARGE SCALE GENOMIC DNA]</scope>
    <source>
        <strain evidence="2 3">SM-1</strain>
    </source>
</reference>
<evidence type="ECO:0008006" key="4">
    <source>
        <dbReference type="Google" id="ProtNLM"/>
    </source>
</evidence>
<comment type="caution">
    <text evidence="2">The sequence shown here is derived from an EMBL/GenBank/DDBJ whole genome shotgun (WGS) entry which is preliminary data.</text>
</comment>
<sequence>MKKVMLLGAFFLSALAIQAQSVDEIVNKHVEAMGGADKYKNLKAIRMQTSTELMGQSLPTTSVIALGKGMRSDVTVMGATISQGYDGQQGWMINPMQGSTAAEATPAELNASMDVQLDITGPFYNYKEKGNTIELLGKEKLDGADVYKVKITRKNGLTETQYLDAATYMNRKTVSVLEVGGQKNENETMFSDYRAVEGLKFPFVTQMTHPQFGTMKMKVDKLEVNPVIDETKFKMPK</sequence>
<dbReference type="OrthoDB" id="128937at2"/>
<gene>
    <name evidence="2" type="ORF">BLX24_24005</name>
</gene>
<keyword evidence="3" id="KW-1185">Reference proteome</keyword>
<dbReference type="Gene3D" id="2.50.20.10">
    <property type="entry name" value="Lipoprotein localisation LolA/LolB/LppX"/>
    <property type="match status" value="1"/>
</dbReference>
<accession>A0A1S2VCQ0</accession>
<organism evidence="2 3">
    <name type="scientific">Arsenicibacter rosenii</name>
    <dbReference type="NCBI Taxonomy" id="1750698"/>
    <lineage>
        <taxon>Bacteria</taxon>
        <taxon>Pseudomonadati</taxon>
        <taxon>Bacteroidota</taxon>
        <taxon>Cytophagia</taxon>
        <taxon>Cytophagales</taxon>
        <taxon>Spirosomataceae</taxon>
        <taxon>Arsenicibacter</taxon>
    </lineage>
</organism>
<evidence type="ECO:0000256" key="1">
    <source>
        <dbReference type="SAM" id="SignalP"/>
    </source>
</evidence>